<dbReference type="InterPro" id="IPR004513">
    <property type="entry name" value="FtsX"/>
</dbReference>
<dbReference type="PANTHER" id="PTHR47755:SF1">
    <property type="entry name" value="CELL DIVISION PROTEIN FTSX"/>
    <property type="match status" value="1"/>
</dbReference>
<dbReference type="PANTHER" id="PTHR47755">
    <property type="entry name" value="CELL DIVISION PROTEIN FTSX"/>
    <property type="match status" value="1"/>
</dbReference>
<evidence type="ECO:0000313" key="3">
    <source>
        <dbReference type="Proteomes" id="UP000199495"/>
    </source>
</evidence>
<feature type="transmembrane region" description="Helical" evidence="1">
    <location>
        <begin position="21"/>
        <end position="47"/>
    </location>
</feature>
<dbReference type="GO" id="GO:0032153">
    <property type="term" value="C:cell division site"/>
    <property type="evidence" value="ECO:0007669"/>
    <property type="project" value="TreeGrafter"/>
</dbReference>
<dbReference type="GO" id="GO:0051301">
    <property type="term" value="P:cell division"/>
    <property type="evidence" value="ECO:0007669"/>
    <property type="project" value="UniProtKB-KW"/>
</dbReference>
<evidence type="ECO:0000313" key="2">
    <source>
        <dbReference type="EMBL" id="SDG13258.1"/>
    </source>
</evidence>
<reference evidence="2 3" key="1">
    <citation type="submission" date="2016-10" db="EMBL/GenBank/DDBJ databases">
        <authorList>
            <person name="de Groot N.N."/>
        </authorList>
    </citation>
    <scope>NUCLEOTIDE SEQUENCE [LARGE SCALE GENOMIC DNA]</scope>
    <source>
        <strain evidence="2 3">CGMCC 1.10267</strain>
    </source>
</reference>
<protein>
    <submittedName>
        <fullName evidence="2">Cell division transport system permease protein</fullName>
    </submittedName>
</protein>
<dbReference type="EMBL" id="FNCS01000001">
    <property type="protein sequence ID" value="SDG13258.1"/>
    <property type="molecule type" value="Genomic_DNA"/>
</dbReference>
<dbReference type="OrthoDB" id="9814843at2"/>
<sequence>MSEGLKLRFPRPNPIVPAQSVAGRTLMLLIGIMTFLSCVTFGGVLLVQKSAMGWSADVGRELTIQIRPLDGEVIESNLRLAVSLSEAVPGVASARVLTIEESEALLEPWLGAGLDLSDLTIPRLVIVQLSDPNAADIVRLENEIAAIPGATLETHAAWRVQLNTMAGTIVVSGILVLALILVATTLAIVFATRGTMSTNREIVDVLHFIGASNRFIAGEFQGRFLLLGLKGGLAGGIAAIVFFIIAGTAMSTVVPETSSAQLGVLFGQFALGISGLLGIVGVVLVIAGLTAVTSRLTVRRFLTQIS</sequence>
<proteinExistence type="predicted"/>
<keyword evidence="3" id="KW-1185">Reference proteome</keyword>
<dbReference type="GO" id="GO:0016020">
    <property type="term" value="C:membrane"/>
    <property type="evidence" value="ECO:0007669"/>
    <property type="project" value="InterPro"/>
</dbReference>
<accession>A0A1G7RR40</accession>
<gene>
    <name evidence="2" type="ORF">SAMN04487974_10170</name>
</gene>
<feature type="transmembrane region" description="Helical" evidence="1">
    <location>
        <begin position="224"/>
        <end position="249"/>
    </location>
</feature>
<keyword evidence="2" id="KW-0132">Cell division</keyword>
<dbReference type="STRING" id="440168.SAMN04487974_10170"/>
<name>A0A1G7RR40_9HYPH</name>
<keyword evidence="1" id="KW-0472">Membrane</keyword>
<keyword evidence="2" id="KW-0131">Cell cycle</keyword>
<feature type="transmembrane region" description="Helical" evidence="1">
    <location>
        <begin position="169"/>
        <end position="191"/>
    </location>
</feature>
<feature type="transmembrane region" description="Helical" evidence="1">
    <location>
        <begin position="269"/>
        <end position="292"/>
    </location>
</feature>
<evidence type="ECO:0000256" key="1">
    <source>
        <dbReference type="SAM" id="Phobius"/>
    </source>
</evidence>
<keyword evidence="1" id="KW-1133">Transmembrane helix</keyword>
<keyword evidence="1" id="KW-0812">Transmembrane</keyword>
<dbReference type="AlphaFoldDB" id="A0A1G7RR40"/>
<dbReference type="Proteomes" id="UP000199495">
    <property type="component" value="Unassembled WGS sequence"/>
</dbReference>
<organism evidence="2 3">
    <name type="scientific">Pelagibacterium luteolum</name>
    <dbReference type="NCBI Taxonomy" id="440168"/>
    <lineage>
        <taxon>Bacteria</taxon>
        <taxon>Pseudomonadati</taxon>
        <taxon>Pseudomonadota</taxon>
        <taxon>Alphaproteobacteria</taxon>
        <taxon>Hyphomicrobiales</taxon>
        <taxon>Devosiaceae</taxon>
        <taxon>Pelagibacterium</taxon>
    </lineage>
</organism>
<dbReference type="RefSeq" id="WP_090589497.1">
    <property type="nucleotide sequence ID" value="NZ_FNCS01000001.1"/>
</dbReference>